<feature type="region of interest" description="Disordered" evidence="1">
    <location>
        <begin position="152"/>
        <end position="181"/>
    </location>
</feature>
<feature type="region of interest" description="Disordered" evidence="1">
    <location>
        <begin position="44"/>
        <end position="63"/>
    </location>
</feature>
<evidence type="ECO:0008006" key="4">
    <source>
        <dbReference type="Google" id="ProtNLM"/>
    </source>
</evidence>
<evidence type="ECO:0000313" key="2">
    <source>
        <dbReference type="EMBL" id="TMW64554.1"/>
    </source>
</evidence>
<evidence type="ECO:0000256" key="1">
    <source>
        <dbReference type="SAM" id="MobiDB-lite"/>
    </source>
</evidence>
<feature type="compositionally biased region" description="Basic and acidic residues" evidence="1">
    <location>
        <begin position="44"/>
        <end position="58"/>
    </location>
</feature>
<dbReference type="OrthoDB" id="168421at2759"/>
<gene>
    <name evidence="2" type="ORF">Poli38472_011434</name>
</gene>
<evidence type="ECO:0000313" key="3">
    <source>
        <dbReference type="Proteomes" id="UP000794436"/>
    </source>
</evidence>
<organism evidence="2 3">
    <name type="scientific">Pythium oligandrum</name>
    <name type="common">Mycoparasitic fungus</name>
    <dbReference type="NCBI Taxonomy" id="41045"/>
    <lineage>
        <taxon>Eukaryota</taxon>
        <taxon>Sar</taxon>
        <taxon>Stramenopiles</taxon>
        <taxon>Oomycota</taxon>
        <taxon>Peronosporomycetes</taxon>
        <taxon>Pythiales</taxon>
        <taxon>Pythiaceae</taxon>
        <taxon>Pythium</taxon>
    </lineage>
</organism>
<protein>
    <recommendedName>
        <fullName evidence="4">BZIP domain-containing protein</fullName>
    </recommendedName>
</protein>
<comment type="caution">
    <text evidence="2">The sequence shown here is derived from an EMBL/GenBank/DDBJ whole genome shotgun (WGS) entry which is preliminary data.</text>
</comment>
<proteinExistence type="predicted"/>
<feature type="compositionally biased region" description="Low complexity" evidence="1">
    <location>
        <begin position="165"/>
        <end position="180"/>
    </location>
</feature>
<dbReference type="Proteomes" id="UP000794436">
    <property type="component" value="Unassembled WGS sequence"/>
</dbReference>
<accession>A0A8K1CJ67</accession>
<sequence length="195" mass="22467">MAVVASRTELTLTWTPPTSPDSVCDLIGNKRKHIDEAIEMEKANTRKVDDVHDEKSDSDATSITPLSTSEQLEYLTVNEYKWPSLNRKRQRMSEDERKARHREVQRQFMQRKLAKLDEMRHLVVVLEKQYLLLQLSQERARLEHENDYLSRQAAATPPHWSLPESQPRAPAPAQTQTSAALPWDEILEAVSEANV</sequence>
<dbReference type="EMBL" id="SPLM01000039">
    <property type="protein sequence ID" value="TMW64554.1"/>
    <property type="molecule type" value="Genomic_DNA"/>
</dbReference>
<dbReference type="AlphaFoldDB" id="A0A8K1CJ67"/>
<name>A0A8K1CJ67_PYTOL</name>
<reference evidence="2" key="1">
    <citation type="submission" date="2019-03" db="EMBL/GenBank/DDBJ databases">
        <title>Long read genome sequence of the mycoparasitic Pythium oligandrum ATCC 38472 isolated from sugarbeet rhizosphere.</title>
        <authorList>
            <person name="Gaulin E."/>
        </authorList>
    </citation>
    <scope>NUCLEOTIDE SEQUENCE</scope>
    <source>
        <strain evidence="2">ATCC 38472_TT</strain>
    </source>
</reference>
<keyword evidence="3" id="KW-1185">Reference proteome</keyword>